<evidence type="ECO:0000259" key="3">
    <source>
        <dbReference type="PROSITE" id="PS51186"/>
    </source>
</evidence>
<dbReference type="KEGG" id="pfo:Pfl01_3933"/>
<name>Q3K984_PSEPF</name>
<gene>
    <name evidence="4" type="ordered locus">Pfl01_3933</name>
</gene>
<dbReference type="InterPro" id="IPR000182">
    <property type="entry name" value="GNAT_dom"/>
</dbReference>
<dbReference type="CDD" id="cd04301">
    <property type="entry name" value="NAT_SF"/>
    <property type="match status" value="1"/>
</dbReference>
<dbReference type="GO" id="GO:0016747">
    <property type="term" value="F:acyltransferase activity, transferring groups other than amino-acyl groups"/>
    <property type="evidence" value="ECO:0007669"/>
    <property type="project" value="InterPro"/>
</dbReference>
<dbReference type="Pfam" id="PF13673">
    <property type="entry name" value="Acetyltransf_10"/>
    <property type="match status" value="1"/>
</dbReference>
<organism evidence="4 5">
    <name type="scientific">Pseudomonas fluorescens (strain Pf0-1)</name>
    <dbReference type="NCBI Taxonomy" id="205922"/>
    <lineage>
        <taxon>Bacteria</taxon>
        <taxon>Pseudomonadati</taxon>
        <taxon>Pseudomonadota</taxon>
        <taxon>Gammaproteobacteria</taxon>
        <taxon>Pseudomonadales</taxon>
        <taxon>Pseudomonadaceae</taxon>
        <taxon>Pseudomonas</taxon>
    </lineage>
</organism>
<evidence type="ECO:0000256" key="2">
    <source>
        <dbReference type="ARBA" id="ARBA00023315"/>
    </source>
</evidence>
<dbReference type="SUPFAM" id="SSF55729">
    <property type="entry name" value="Acyl-CoA N-acyltransferases (Nat)"/>
    <property type="match status" value="1"/>
</dbReference>
<keyword evidence="2" id="KW-0012">Acyltransferase</keyword>
<dbReference type="eggNOG" id="COG0456">
    <property type="taxonomic scope" value="Bacteria"/>
</dbReference>
<dbReference type="HOGENOM" id="CLU_087351_3_0_6"/>
<evidence type="ECO:0000313" key="4">
    <source>
        <dbReference type="EMBL" id="ABA75670.1"/>
    </source>
</evidence>
<dbReference type="PANTHER" id="PTHR43877">
    <property type="entry name" value="AMINOALKYLPHOSPHONATE N-ACETYLTRANSFERASE-RELATED-RELATED"/>
    <property type="match status" value="1"/>
</dbReference>
<keyword evidence="1 4" id="KW-0808">Transferase</keyword>
<dbReference type="AlphaFoldDB" id="Q3K984"/>
<dbReference type="PROSITE" id="PS51186">
    <property type="entry name" value="GNAT"/>
    <property type="match status" value="1"/>
</dbReference>
<evidence type="ECO:0000256" key="1">
    <source>
        <dbReference type="ARBA" id="ARBA00022679"/>
    </source>
</evidence>
<dbReference type="Proteomes" id="UP000002704">
    <property type="component" value="Chromosome"/>
</dbReference>
<feature type="domain" description="N-acetyltransferase" evidence="3">
    <location>
        <begin position="39"/>
        <end position="176"/>
    </location>
</feature>
<dbReference type="Gene3D" id="3.40.630.30">
    <property type="match status" value="1"/>
</dbReference>
<reference evidence="4 5" key="1">
    <citation type="journal article" date="2009" name="Genome Biol.">
        <title>Genomic and genetic analyses of diversity and plant interactions of Pseudomonas fluorescens.</title>
        <authorList>
            <person name="Silby M.W."/>
            <person name="Cerdeno-Tarraga A.M."/>
            <person name="Vernikos G.S."/>
            <person name="Giddens S.R."/>
            <person name="Jackson R.W."/>
            <person name="Preston G.M."/>
            <person name="Zhang X.X."/>
            <person name="Moon C.D."/>
            <person name="Gehrig S.M."/>
            <person name="Godfrey S.A."/>
            <person name="Knight C.G."/>
            <person name="Malone J.G."/>
            <person name="Robinson Z."/>
            <person name="Spiers A.J."/>
            <person name="Harris S."/>
            <person name="Challis G.L."/>
            <person name="Yaxley A.M."/>
            <person name="Harris D."/>
            <person name="Seeger K."/>
            <person name="Murphy L."/>
            <person name="Rutter S."/>
            <person name="Squares R."/>
            <person name="Quail M.A."/>
            <person name="Saunders E."/>
            <person name="Mavromatis K."/>
            <person name="Brettin T.S."/>
            <person name="Bentley S.D."/>
            <person name="Hothersall J."/>
            <person name="Stephens E."/>
            <person name="Thomas C.M."/>
            <person name="Parkhill J."/>
            <person name="Levy S.B."/>
            <person name="Rainey P.B."/>
            <person name="Thomson N.R."/>
        </authorList>
    </citation>
    <scope>NUCLEOTIDE SEQUENCE [LARGE SCALE GENOMIC DNA]</scope>
    <source>
        <strain evidence="4 5">Pf0-1</strain>
    </source>
</reference>
<dbReference type="InterPro" id="IPR050832">
    <property type="entry name" value="Bact_Acetyltransf"/>
</dbReference>
<dbReference type="InterPro" id="IPR016181">
    <property type="entry name" value="Acyl_CoA_acyltransferase"/>
</dbReference>
<sequence>MTVLSPQPLTQWIEGNSAMEAPVYICPATPADAGIISRILERSIRVGCALDHRNDPQLVDRWVRRQSAEHVSAWLADPHHYLNIALLQDKPVGVGMAAAHGEVMFCHVQPEWFRRGAGRALMGDLEGWLRIRGRPCITLASTRTGAAFYRRLGYRETASPFMQHGVLTLPMHKPLALSA</sequence>
<accession>Q3K984</accession>
<evidence type="ECO:0000313" key="5">
    <source>
        <dbReference type="Proteomes" id="UP000002704"/>
    </source>
</evidence>
<proteinExistence type="predicted"/>
<protein>
    <submittedName>
        <fullName evidence="4">Putative acetyltransferase</fullName>
    </submittedName>
</protein>
<dbReference type="EMBL" id="CP000094">
    <property type="protein sequence ID" value="ABA75670.1"/>
    <property type="molecule type" value="Genomic_DNA"/>
</dbReference>